<evidence type="ECO:0000313" key="2">
    <source>
        <dbReference type="Proteomes" id="UP000660262"/>
    </source>
</evidence>
<gene>
    <name evidence="1" type="ORF">PPROV_000267600</name>
</gene>
<sequence length="111" mass="11986">MKADGSWNEHDLVEVKALANVCARAVTHAASKERSGKARILLMSSTFELMYMIFRRGLLVRFEPLSALPASMLPAGAVTSSLAGILNNGLDSGWIKCDDDVVCDCDDKNAL</sequence>
<comment type="caution">
    <text evidence="1">The sequence shown here is derived from an EMBL/GenBank/DDBJ whole genome shotgun (WGS) entry which is preliminary data.</text>
</comment>
<organism evidence="1 2">
    <name type="scientific">Pycnococcus provasolii</name>
    <dbReference type="NCBI Taxonomy" id="41880"/>
    <lineage>
        <taxon>Eukaryota</taxon>
        <taxon>Viridiplantae</taxon>
        <taxon>Chlorophyta</taxon>
        <taxon>Pseudoscourfieldiophyceae</taxon>
        <taxon>Pseudoscourfieldiales</taxon>
        <taxon>Pycnococcaceae</taxon>
        <taxon>Pycnococcus</taxon>
    </lineage>
</organism>
<dbReference type="AlphaFoldDB" id="A0A830HB94"/>
<dbReference type="Proteomes" id="UP000660262">
    <property type="component" value="Unassembled WGS sequence"/>
</dbReference>
<reference evidence="1" key="1">
    <citation type="submission" date="2020-10" db="EMBL/GenBank/DDBJ databases">
        <title>Unveiling of a novel bifunctional photoreceptor, Dualchrome1, isolated from a cosmopolitan green alga.</title>
        <authorList>
            <person name="Suzuki S."/>
            <person name="Kawachi M."/>
        </authorList>
    </citation>
    <scope>NUCLEOTIDE SEQUENCE</scope>
    <source>
        <strain evidence="1">NIES 2893</strain>
    </source>
</reference>
<protein>
    <submittedName>
        <fullName evidence="1">Uncharacterized protein</fullName>
    </submittedName>
</protein>
<evidence type="ECO:0000313" key="1">
    <source>
        <dbReference type="EMBL" id="GHP03922.1"/>
    </source>
</evidence>
<dbReference type="EMBL" id="BNJQ01000006">
    <property type="protein sequence ID" value="GHP03922.1"/>
    <property type="molecule type" value="Genomic_DNA"/>
</dbReference>
<accession>A0A830HB94</accession>
<keyword evidence="2" id="KW-1185">Reference proteome</keyword>
<proteinExistence type="predicted"/>
<name>A0A830HB94_9CHLO</name>